<evidence type="ECO:0000259" key="2">
    <source>
        <dbReference type="Pfam" id="PF08332"/>
    </source>
</evidence>
<keyword evidence="1" id="KW-1133">Transmembrane helix</keyword>
<keyword evidence="1" id="KW-0472">Membrane</keyword>
<evidence type="ECO:0000256" key="1">
    <source>
        <dbReference type="SAM" id="Phobius"/>
    </source>
</evidence>
<dbReference type="STRING" id="1457154.CAPSK01_000340"/>
<reference evidence="3 4" key="1">
    <citation type="submission" date="2014-07" db="EMBL/GenBank/DDBJ databases">
        <title>Expanding our view of genomic diversity in Candidatus Accumulibacter clades.</title>
        <authorList>
            <person name="Skennerton C.T."/>
            <person name="Barr J.J."/>
            <person name="Slater F.R."/>
            <person name="Bond P.L."/>
            <person name="Tyson G.W."/>
        </authorList>
    </citation>
    <scope>NUCLEOTIDE SEQUENCE [LARGE SCALE GENOMIC DNA]</scope>
    <source>
        <strain evidence="4">SK-01</strain>
    </source>
</reference>
<dbReference type="InterPro" id="IPR032710">
    <property type="entry name" value="NTF2-like_dom_sf"/>
</dbReference>
<evidence type="ECO:0000313" key="3">
    <source>
        <dbReference type="EMBL" id="KFB69944.1"/>
    </source>
</evidence>
<dbReference type="AlphaFoldDB" id="A0A084Y5F0"/>
<dbReference type="Pfam" id="PF08332">
    <property type="entry name" value="CaMKII_AD"/>
    <property type="match status" value="1"/>
</dbReference>
<gene>
    <name evidence="3" type="ORF">CAPSK01_000340</name>
</gene>
<accession>A0A084Y5F0</accession>
<feature type="transmembrane region" description="Helical" evidence="1">
    <location>
        <begin position="114"/>
        <end position="133"/>
    </location>
</feature>
<protein>
    <recommendedName>
        <fullName evidence="2">Calcium/calmodulin-dependent protein kinase II association-domain domain-containing protein</fullName>
    </recommendedName>
</protein>
<dbReference type="InterPro" id="IPR013543">
    <property type="entry name" value="Ca/CaM-dep_prot_kinase-assoc"/>
</dbReference>
<comment type="caution">
    <text evidence="3">The sequence shown here is derived from an EMBL/GenBank/DDBJ whole genome shotgun (WGS) entry which is preliminary data.</text>
</comment>
<dbReference type="SUPFAM" id="SSF54427">
    <property type="entry name" value="NTF2-like"/>
    <property type="match status" value="1"/>
</dbReference>
<proteinExistence type="predicted"/>
<name>A0A084Y5F0_9PROT</name>
<organism evidence="3 4">
    <name type="scientific">Candidatus Accumulibacter vicinus</name>
    <dbReference type="NCBI Taxonomy" id="2954382"/>
    <lineage>
        <taxon>Bacteria</taxon>
        <taxon>Pseudomonadati</taxon>
        <taxon>Pseudomonadota</taxon>
        <taxon>Betaproteobacteria</taxon>
        <taxon>Candidatus Accumulibacter</taxon>
    </lineage>
</organism>
<dbReference type="GO" id="GO:0005516">
    <property type="term" value="F:calmodulin binding"/>
    <property type="evidence" value="ECO:0007669"/>
    <property type="project" value="InterPro"/>
</dbReference>
<dbReference type="Gene3D" id="3.10.450.50">
    <property type="match status" value="1"/>
</dbReference>
<dbReference type="GO" id="GO:0004683">
    <property type="term" value="F:calcium/calmodulin-dependent protein kinase activity"/>
    <property type="evidence" value="ECO:0007669"/>
    <property type="project" value="InterPro"/>
</dbReference>
<dbReference type="EMBL" id="JDSS02000006">
    <property type="protein sequence ID" value="KFB69944.1"/>
    <property type="molecule type" value="Genomic_DNA"/>
</dbReference>
<keyword evidence="1" id="KW-0812">Transmembrane</keyword>
<feature type="domain" description="Calcium/calmodulin-dependent protein kinase II association-domain" evidence="2">
    <location>
        <begin position="12"/>
        <end position="100"/>
    </location>
</feature>
<evidence type="ECO:0000313" key="4">
    <source>
        <dbReference type="Proteomes" id="UP000019812"/>
    </source>
</evidence>
<dbReference type="Proteomes" id="UP000019812">
    <property type="component" value="Unassembled WGS sequence"/>
</dbReference>
<sequence length="141" mass="15625">MHPEVIVTWQNAEVSKGHEQIRAYYARMLKGSSPIVKGYGVKATLSAPAVFYGDSAVAWGTTVETYELSDGLKFTLNANWSTTIVKKDGDWKIAALHFSTNLFDNPLLRNAERLVWIAGLVGLLAGVLAAWLLSRWLRKFG</sequence>